<dbReference type="PRINTS" id="PR00081">
    <property type="entry name" value="GDHRDH"/>
</dbReference>
<dbReference type="RefSeq" id="WP_353545632.1">
    <property type="nucleotide sequence ID" value="NZ_JAGKSB010000001.1"/>
</dbReference>
<dbReference type="InterPro" id="IPR002347">
    <property type="entry name" value="SDR_fam"/>
</dbReference>
<dbReference type="GO" id="GO:0050518">
    <property type="term" value="F:2-C-methyl-D-erythritol 4-phosphate cytidylyltransferase activity"/>
    <property type="evidence" value="ECO:0007669"/>
    <property type="project" value="TreeGrafter"/>
</dbReference>
<dbReference type="InterPro" id="IPR029044">
    <property type="entry name" value="Nucleotide-diphossugar_trans"/>
</dbReference>
<evidence type="ECO:0000313" key="3">
    <source>
        <dbReference type="EMBL" id="MBP3942151.1"/>
    </source>
</evidence>
<dbReference type="PIRSF" id="PIRSF036586">
    <property type="entry name" value="CDP-ribitol_syn"/>
    <property type="match status" value="1"/>
</dbReference>
<dbReference type="Gene3D" id="3.40.50.720">
    <property type="entry name" value="NAD(P)-binding Rossmann-like Domain"/>
    <property type="match status" value="1"/>
</dbReference>
<dbReference type="EMBL" id="JAGKSB010000001">
    <property type="protein sequence ID" value="MBP3942151.1"/>
    <property type="molecule type" value="Genomic_DNA"/>
</dbReference>
<dbReference type="CDD" id="cd02516">
    <property type="entry name" value="CDP-ME_synthetase"/>
    <property type="match status" value="1"/>
</dbReference>
<dbReference type="InterPro" id="IPR036291">
    <property type="entry name" value="NAD(P)-bd_dom_sf"/>
</dbReference>
<gene>
    <name evidence="3" type="ORF">J5U18_00990</name>
</gene>
<dbReference type="Gene3D" id="3.90.550.10">
    <property type="entry name" value="Spore Coat Polysaccharide Biosynthesis Protein SpsA, Chain A"/>
    <property type="match status" value="1"/>
</dbReference>
<dbReference type="PANTHER" id="PTHR32125:SF4">
    <property type="entry name" value="2-C-METHYL-D-ERYTHRITOL 4-PHOSPHATE CYTIDYLYLTRANSFERASE, CHLOROPLASTIC"/>
    <property type="match status" value="1"/>
</dbReference>
<dbReference type="SUPFAM" id="SSF51735">
    <property type="entry name" value="NAD(P)-binding Rossmann-fold domains"/>
    <property type="match status" value="1"/>
</dbReference>
<dbReference type="InterPro" id="IPR020904">
    <property type="entry name" value="Sc_DH/Rdtase_CS"/>
</dbReference>
<dbReference type="FunFam" id="3.90.550.10:FF:000003">
    <property type="entry name" value="2-C-methyl-D-erythritol 4-phosphate cytidylyltransferase"/>
    <property type="match status" value="1"/>
</dbReference>
<evidence type="ECO:0000256" key="2">
    <source>
        <dbReference type="ARBA" id="ARBA00022695"/>
    </source>
</evidence>
<dbReference type="CDD" id="cd05233">
    <property type="entry name" value="SDR_c"/>
    <property type="match status" value="1"/>
</dbReference>
<keyword evidence="2 3" id="KW-0548">Nucleotidyltransferase</keyword>
<dbReference type="InterPro" id="IPR034683">
    <property type="entry name" value="IspD/TarI"/>
</dbReference>
<reference evidence="3" key="1">
    <citation type="submission" date="2021-03" db="EMBL/GenBank/DDBJ databases">
        <authorList>
            <person name="Lu T."/>
            <person name="Wang Q."/>
            <person name="Han X."/>
        </authorList>
    </citation>
    <scope>NUCLEOTIDE SEQUENCE</scope>
    <source>
        <strain evidence="3">WQ 2009</strain>
    </source>
</reference>
<organism evidence="3 4">
    <name type="scientific">Rhinopithecimicrobium faecis</name>
    <dbReference type="NCBI Taxonomy" id="2820698"/>
    <lineage>
        <taxon>Bacteria</taxon>
        <taxon>Pseudomonadati</taxon>
        <taxon>Bacteroidota</taxon>
        <taxon>Sphingobacteriia</taxon>
        <taxon>Sphingobacteriales</taxon>
        <taxon>Sphingobacteriaceae</taxon>
        <taxon>Rhinopithecimicrobium</taxon>
    </lineage>
</organism>
<dbReference type="InterPro" id="IPR012115">
    <property type="entry name" value="CDP-ribitol_syn"/>
</dbReference>
<comment type="caution">
    <text evidence="3">The sequence shown here is derived from an EMBL/GenBank/DDBJ whole genome shotgun (WGS) entry which is preliminary data.</text>
</comment>
<accession>A0A8T4HBI0</accession>
<name>A0A8T4HBI0_9SPHI</name>
<dbReference type="Proteomes" id="UP000679691">
    <property type="component" value="Unassembled WGS sequence"/>
</dbReference>
<proteinExistence type="predicted"/>
<keyword evidence="1" id="KW-0808">Transferase</keyword>
<dbReference type="AlphaFoldDB" id="A0A8T4HBI0"/>
<dbReference type="InterPro" id="IPR050088">
    <property type="entry name" value="IspD/TarI_cytidylyltransf_bact"/>
</dbReference>
<dbReference type="Pfam" id="PF01128">
    <property type="entry name" value="IspD"/>
    <property type="match status" value="1"/>
</dbReference>
<dbReference type="NCBIfam" id="NF001183">
    <property type="entry name" value="PRK00155.1-3"/>
    <property type="match status" value="1"/>
</dbReference>
<evidence type="ECO:0000256" key="1">
    <source>
        <dbReference type="ARBA" id="ARBA00022679"/>
    </source>
</evidence>
<dbReference type="PANTHER" id="PTHR32125">
    <property type="entry name" value="2-C-METHYL-D-ERYTHRITOL 4-PHOSPHATE CYTIDYLYLTRANSFERASE, CHLOROPLASTIC"/>
    <property type="match status" value="1"/>
</dbReference>
<dbReference type="Pfam" id="PF00106">
    <property type="entry name" value="adh_short"/>
    <property type="match status" value="1"/>
</dbReference>
<evidence type="ECO:0000313" key="4">
    <source>
        <dbReference type="Proteomes" id="UP000679691"/>
    </source>
</evidence>
<dbReference type="SUPFAM" id="SSF53448">
    <property type="entry name" value="Nucleotide-diphospho-sugar transferases"/>
    <property type="match status" value="1"/>
</dbReference>
<keyword evidence="4" id="KW-1185">Reference proteome</keyword>
<sequence>MNIAVILAGGSGTRLGNSMPKQFLKIAGKAIIEHTIDVFENNDQIDEIVIVSKSDYLSTIEQLIVKNKYQKVKKILQGGKERYHSSLAAIEAYNNIDCNLIFHDSVRPLVNNRIIDDCIQALQNYDAVDVAIQATDTIVKVNQQDCITDIPLRSELRNGQTPQCFKREVIQKAYEIALADPDFTTTDDCNVIKKYLPNTPIYVVKGEIFNMKVTYLEDLFLIDKLFQLKTTAGSSLSLTKDTIETIPNKVMVVFGGSYGIGKEIVDLARKLGAIVYSYSRSENGVDISNEESVRKALAEVKERNGRIDYVISSAGILVKEALFSMSYSDIISSININLLGSFIVAKESHQYLTETSGSLLFYTSSSYTKGRMMYSVYSATKAAIVNLVQALSEEWFDDYVRVNCINPERTKTPMRIKNFGHEPEDTLLDPVNVAIASLNALVSKQTGDIIDVRK</sequence>
<protein>
    <submittedName>
        <fullName evidence="3">Bifunctional cytidylyltransferase/SDR family oxidoreductase</fullName>
    </submittedName>
</protein>
<dbReference type="PROSITE" id="PS00061">
    <property type="entry name" value="ADH_SHORT"/>
    <property type="match status" value="1"/>
</dbReference>